<evidence type="ECO:0000313" key="3">
    <source>
        <dbReference type="EMBL" id="PKU84257.1"/>
    </source>
</evidence>
<reference evidence="3 4" key="2">
    <citation type="journal article" date="2017" name="Nature">
        <title>The Apostasia genome and the evolution of orchids.</title>
        <authorList>
            <person name="Zhang G.Q."/>
            <person name="Liu K.W."/>
            <person name="Li Z."/>
            <person name="Lohaus R."/>
            <person name="Hsiao Y.Y."/>
            <person name="Niu S.C."/>
            <person name="Wang J.Y."/>
            <person name="Lin Y.C."/>
            <person name="Xu Q."/>
            <person name="Chen L.J."/>
            <person name="Yoshida K."/>
            <person name="Fujiwara S."/>
            <person name="Wang Z.W."/>
            <person name="Zhang Y.Q."/>
            <person name="Mitsuda N."/>
            <person name="Wang M."/>
            <person name="Liu G.H."/>
            <person name="Pecoraro L."/>
            <person name="Huang H.X."/>
            <person name="Xiao X.J."/>
            <person name="Lin M."/>
            <person name="Wu X.Y."/>
            <person name="Wu W.L."/>
            <person name="Chen Y.Y."/>
            <person name="Chang S.B."/>
            <person name="Sakamoto S."/>
            <person name="Ohme-Takagi M."/>
            <person name="Yagi M."/>
            <person name="Zeng S.J."/>
            <person name="Shen C.Y."/>
            <person name="Yeh C.M."/>
            <person name="Luo Y.B."/>
            <person name="Tsai W.C."/>
            <person name="Van de Peer Y."/>
            <person name="Liu Z.J."/>
        </authorList>
    </citation>
    <scope>NUCLEOTIDE SEQUENCE [LARGE SCALE GENOMIC DNA]</scope>
    <source>
        <tissue evidence="3">The whole plant</tissue>
    </source>
</reference>
<accession>A0A2I0X8K0</accession>
<evidence type="ECO:0000256" key="1">
    <source>
        <dbReference type="SAM" id="MobiDB-lite"/>
    </source>
</evidence>
<keyword evidence="3" id="KW-0540">Nuclease</keyword>
<dbReference type="Proteomes" id="UP000233837">
    <property type="component" value="Unassembled WGS sequence"/>
</dbReference>
<feature type="compositionally biased region" description="Basic residues" evidence="1">
    <location>
        <begin position="271"/>
        <end position="280"/>
    </location>
</feature>
<protein>
    <submittedName>
        <fullName evidence="3">RNA exonuclease 1</fullName>
    </submittedName>
</protein>
<name>A0A2I0X8K0_9ASPA</name>
<dbReference type="InterPro" id="IPR040256">
    <property type="entry name" value="At4g02000-like"/>
</dbReference>
<feature type="domain" description="DUF4283" evidence="2">
    <location>
        <begin position="68"/>
        <end position="150"/>
    </location>
</feature>
<dbReference type="InterPro" id="IPR025558">
    <property type="entry name" value="DUF4283"/>
</dbReference>
<dbReference type="PANTHER" id="PTHR31286">
    <property type="entry name" value="GLYCINE-RICH CELL WALL STRUCTURAL PROTEIN 1.8-LIKE"/>
    <property type="match status" value="1"/>
</dbReference>
<reference evidence="3 4" key="1">
    <citation type="journal article" date="2016" name="Sci. Rep.">
        <title>The Dendrobium catenatum Lindl. genome sequence provides insights into polysaccharide synthase, floral development and adaptive evolution.</title>
        <authorList>
            <person name="Zhang G.Q."/>
            <person name="Xu Q."/>
            <person name="Bian C."/>
            <person name="Tsai W.C."/>
            <person name="Yeh C.M."/>
            <person name="Liu K.W."/>
            <person name="Yoshida K."/>
            <person name="Zhang L.S."/>
            <person name="Chang S.B."/>
            <person name="Chen F."/>
            <person name="Shi Y."/>
            <person name="Su Y.Y."/>
            <person name="Zhang Y.Q."/>
            <person name="Chen L.J."/>
            <person name="Yin Y."/>
            <person name="Lin M."/>
            <person name="Huang H."/>
            <person name="Deng H."/>
            <person name="Wang Z.W."/>
            <person name="Zhu S.L."/>
            <person name="Zhao X."/>
            <person name="Deng C."/>
            <person name="Niu S.C."/>
            <person name="Huang J."/>
            <person name="Wang M."/>
            <person name="Liu G.H."/>
            <person name="Yang H.J."/>
            <person name="Xiao X.J."/>
            <person name="Hsiao Y.Y."/>
            <person name="Wu W.L."/>
            <person name="Chen Y.Y."/>
            <person name="Mitsuda N."/>
            <person name="Ohme-Takagi M."/>
            <person name="Luo Y.B."/>
            <person name="Van de Peer Y."/>
            <person name="Liu Z.J."/>
        </authorList>
    </citation>
    <scope>NUCLEOTIDE SEQUENCE [LARGE SCALE GENOMIC DNA]</scope>
    <source>
        <tissue evidence="3">The whole plant</tissue>
    </source>
</reference>
<feature type="compositionally biased region" description="Low complexity" evidence="1">
    <location>
        <begin position="435"/>
        <end position="447"/>
    </location>
</feature>
<keyword evidence="3" id="KW-0378">Hydrolase</keyword>
<keyword evidence="3" id="KW-0269">Exonuclease</keyword>
<dbReference type="Pfam" id="PF14111">
    <property type="entry name" value="DUF4283"/>
    <property type="match status" value="1"/>
</dbReference>
<keyword evidence="4" id="KW-1185">Reference proteome</keyword>
<dbReference type="GO" id="GO:0004527">
    <property type="term" value="F:exonuclease activity"/>
    <property type="evidence" value="ECO:0007669"/>
    <property type="project" value="UniProtKB-KW"/>
</dbReference>
<dbReference type="STRING" id="906689.A0A2I0X8K0"/>
<proteinExistence type="predicted"/>
<evidence type="ECO:0000259" key="2">
    <source>
        <dbReference type="Pfam" id="PF14111"/>
    </source>
</evidence>
<feature type="compositionally biased region" description="Polar residues" evidence="1">
    <location>
        <begin position="281"/>
        <end position="291"/>
    </location>
</feature>
<feature type="region of interest" description="Disordered" evidence="1">
    <location>
        <begin position="246"/>
        <end position="298"/>
    </location>
</feature>
<gene>
    <name evidence="3" type="ORF">MA16_Dca002770</name>
</gene>
<feature type="region of interest" description="Disordered" evidence="1">
    <location>
        <begin position="421"/>
        <end position="464"/>
    </location>
</feature>
<evidence type="ECO:0000313" key="4">
    <source>
        <dbReference type="Proteomes" id="UP000233837"/>
    </source>
</evidence>
<sequence length="464" mass="50644">MDALSSLSFPPLNPLSTSKTHVPSKLERLWSSIAASPEPVLDSLPVSLIETPEVIVPFNKDYTAAAALEWKLSLVGYSVGKRPYYEALLSTAKRIWKLKGTFQLITLSDGFFLFKFSNAEDYEMVWSKGAWFFHGKPFVFQKWSKDFQPTRENFSMVLIWVRIIDLPLVCWNSEGISKIASKIGTPLSVDALTAAKTRLTHARVCIQVATTSAFPETVSISIEDVVFHLKIQYEWKPNPCATCKSMAHTSSHCPSNPQPPQQETQPPRGRSTSRNHRRQHTSQGPTSQTRSFGAAPKQTITSTASTTVLATSSLGIVPTQVTFPSAQATGSQNSQEIDTGIVTASTSGIIVPMSILALTIPVNPPNITIPNLNSPTDECIANLEQESTSSFNNPPIPTKNQFDSLQNCEEQGILEGVDHFTQDAPTVADETNIQSSSNTTSNPLPKSTKGKGAKKPPTPKSKSK</sequence>
<organism evidence="3 4">
    <name type="scientific">Dendrobium catenatum</name>
    <dbReference type="NCBI Taxonomy" id="906689"/>
    <lineage>
        <taxon>Eukaryota</taxon>
        <taxon>Viridiplantae</taxon>
        <taxon>Streptophyta</taxon>
        <taxon>Embryophyta</taxon>
        <taxon>Tracheophyta</taxon>
        <taxon>Spermatophyta</taxon>
        <taxon>Magnoliopsida</taxon>
        <taxon>Liliopsida</taxon>
        <taxon>Asparagales</taxon>
        <taxon>Orchidaceae</taxon>
        <taxon>Epidendroideae</taxon>
        <taxon>Malaxideae</taxon>
        <taxon>Dendrobiinae</taxon>
        <taxon>Dendrobium</taxon>
    </lineage>
</organism>
<dbReference type="EMBL" id="KZ502052">
    <property type="protein sequence ID" value="PKU84257.1"/>
    <property type="molecule type" value="Genomic_DNA"/>
</dbReference>
<dbReference type="PANTHER" id="PTHR31286:SF180">
    <property type="entry name" value="OS10G0362600 PROTEIN"/>
    <property type="match status" value="1"/>
</dbReference>
<dbReference type="AlphaFoldDB" id="A0A2I0X8K0"/>